<feature type="domain" description="DUF2281" evidence="1">
    <location>
        <begin position="11"/>
        <end position="46"/>
    </location>
</feature>
<dbReference type="AlphaFoldDB" id="A0A450URQ3"/>
<sequence>MSIQIQPMQHLVEKIQSLPPERIAEVEDFVDFLKQRAQTKQPTRREPLDFPVISVGQWHGDSSLRREDIYGDDGR</sequence>
<protein>
    <recommendedName>
        <fullName evidence="1">DUF2281 domain-containing protein</fullName>
    </recommendedName>
</protein>
<reference evidence="2" key="1">
    <citation type="submission" date="2019-02" db="EMBL/GenBank/DDBJ databases">
        <authorList>
            <person name="Gruber-Vodicka R. H."/>
            <person name="Seah K. B. B."/>
        </authorList>
    </citation>
    <scope>NUCLEOTIDE SEQUENCE</scope>
    <source>
        <strain evidence="2">BECK_M6</strain>
    </source>
</reference>
<dbReference type="EMBL" id="CAADFH010000048">
    <property type="protein sequence ID" value="VFJ95253.1"/>
    <property type="molecule type" value="Genomic_DNA"/>
</dbReference>
<evidence type="ECO:0000259" key="1">
    <source>
        <dbReference type="Pfam" id="PF10047"/>
    </source>
</evidence>
<dbReference type="Pfam" id="PF10047">
    <property type="entry name" value="DUF2281"/>
    <property type="match status" value="1"/>
</dbReference>
<name>A0A450URQ3_9GAMM</name>
<dbReference type="InterPro" id="IPR018739">
    <property type="entry name" value="DUF2281"/>
</dbReference>
<evidence type="ECO:0000313" key="2">
    <source>
        <dbReference type="EMBL" id="VFJ95253.1"/>
    </source>
</evidence>
<proteinExistence type="predicted"/>
<gene>
    <name evidence="2" type="ORF">BECKLFY1418A_GA0070994_104813</name>
</gene>
<organism evidence="2">
    <name type="scientific">Candidatus Kentrum sp. LFY</name>
    <dbReference type="NCBI Taxonomy" id="2126342"/>
    <lineage>
        <taxon>Bacteria</taxon>
        <taxon>Pseudomonadati</taxon>
        <taxon>Pseudomonadota</taxon>
        <taxon>Gammaproteobacteria</taxon>
        <taxon>Candidatus Kentrum</taxon>
    </lineage>
</organism>
<accession>A0A450URQ3</accession>